<keyword evidence="1" id="KW-1133">Transmembrane helix</keyword>
<name>A0AAJ2SED4_9FLAO</name>
<sequence>MENFKALFDLTKLPVKFFFLFAVISGFILFADQQLLKNIHLEKMNESYGWIIGLVFISASGLIIVNFTIWLFNKINYKIKFFKVKKEFIESLRTLDLHEKAVLREFLINQKTSLDVPIDDPTISGLIRKKILFINQPFGNAFIISGMNTSVSISKFVDKNLTLKDVDFSENPTKEEIFFLESNRPSWIERRPWRN</sequence>
<reference evidence="3 5" key="1">
    <citation type="submission" date="2023-11" db="EMBL/GenBank/DDBJ databases">
        <title>Unpublished Manusciprt.</title>
        <authorList>
            <person name="Saticioglu I.B."/>
            <person name="Ay H."/>
            <person name="Ajmi N."/>
            <person name="Altun S."/>
            <person name="Duman M."/>
        </authorList>
    </citation>
    <scope>NUCLEOTIDE SEQUENCE</scope>
    <source>
        <strain evidence="2 5">Fl-33</strain>
        <strain evidence="3">Fl-77</strain>
    </source>
</reference>
<organism evidence="3 4">
    <name type="scientific">Flavobacterium flavipigmentatum</name>
    <dbReference type="NCBI Taxonomy" id="2893884"/>
    <lineage>
        <taxon>Bacteria</taxon>
        <taxon>Pseudomonadati</taxon>
        <taxon>Bacteroidota</taxon>
        <taxon>Flavobacteriia</taxon>
        <taxon>Flavobacteriales</taxon>
        <taxon>Flavobacteriaceae</taxon>
        <taxon>Flavobacterium</taxon>
    </lineage>
</organism>
<accession>A0AAJ2SED4</accession>
<evidence type="ECO:0000313" key="4">
    <source>
        <dbReference type="Proteomes" id="UP001270053"/>
    </source>
</evidence>
<dbReference type="Proteomes" id="UP001278738">
    <property type="component" value="Unassembled WGS sequence"/>
</dbReference>
<dbReference type="EMBL" id="JAWXVH010000015">
    <property type="protein sequence ID" value="MDX6187609.1"/>
    <property type="molecule type" value="Genomic_DNA"/>
</dbReference>
<dbReference type="Pfam" id="PF14163">
    <property type="entry name" value="SieB"/>
    <property type="match status" value="1"/>
</dbReference>
<dbReference type="InterPro" id="IPR025982">
    <property type="entry name" value="SieB"/>
</dbReference>
<evidence type="ECO:0000313" key="5">
    <source>
        <dbReference type="Proteomes" id="UP001278738"/>
    </source>
</evidence>
<evidence type="ECO:0000313" key="3">
    <source>
        <dbReference type="EMBL" id="MDX6187609.1"/>
    </source>
</evidence>
<evidence type="ECO:0000256" key="1">
    <source>
        <dbReference type="SAM" id="Phobius"/>
    </source>
</evidence>
<keyword evidence="1" id="KW-0812">Transmembrane</keyword>
<comment type="caution">
    <text evidence="3">The sequence shown here is derived from an EMBL/GenBank/DDBJ whole genome shotgun (WGS) entry which is preliminary data.</text>
</comment>
<keyword evidence="1" id="KW-0472">Membrane</keyword>
<dbReference type="RefSeq" id="WP_229976219.1">
    <property type="nucleotide sequence ID" value="NZ_CP087133.1"/>
</dbReference>
<evidence type="ECO:0000313" key="2">
    <source>
        <dbReference type="EMBL" id="MDX6183211.1"/>
    </source>
</evidence>
<protein>
    <submittedName>
        <fullName evidence="3">Super-infection exclusion protein B</fullName>
    </submittedName>
</protein>
<proteinExistence type="predicted"/>
<dbReference type="EMBL" id="JAWXVG010000006">
    <property type="protein sequence ID" value="MDX6183211.1"/>
    <property type="molecule type" value="Genomic_DNA"/>
</dbReference>
<feature type="transmembrane region" description="Helical" evidence="1">
    <location>
        <begin position="17"/>
        <end position="36"/>
    </location>
</feature>
<dbReference type="AlphaFoldDB" id="A0AAJ2SED4"/>
<feature type="transmembrane region" description="Helical" evidence="1">
    <location>
        <begin position="48"/>
        <end position="72"/>
    </location>
</feature>
<dbReference type="Proteomes" id="UP001270053">
    <property type="component" value="Unassembled WGS sequence"/>
</dbReference>
<keyword evidence="5" id="KW-1185">Reference proteome</keyword>
<gene>
    <name evidence="2" type="ORF">SGQ18_13665</name>
    <name evidence="3" type="ORF">SGQ44_17765</name>
</gene>